<dbReference type="EMBL" id="JACCFH010000001">
    <property type="protein sequence ID" value="NYG35085.1"/>
    <property type="molecule type" value="Genomic_DNA"/>
</dbReference>
<dbReference type="SUPFAM" id="SSF48179">
    <property type="entry name" value="6-phosphogluconate dehydrogenase C-terminal domain-like"/>
    <property type="match status" value="2"/>
</dbReference>
<evidence type="ECO:0000313" key="17">
    <source>
        <dbReference type="EMBL" id="NYG35085.1"/>
    </source>
</evidence>
<dbReference type="InterPro" id="IPR008927">
    <property type="entry name" value="6-PGluconate_DH-like_C_sf"/>
</dbReference>
<comment type="pathway">
    <text evidence="2">Lipid metabolism; fatty acid beta-oxidation.</text>
</comment>
<dbReference type="EC" id="1.1.1.35" evidence="17"/>
<dbReference type="FunFam" id="3.40.50.720:FF:000009">
    <property type="entry name" value="Fatty oxidation complex, alpha subunit"/>
    <property type="match status" value="1"/>
</dbReference>
<evidence type="ECO:0000256" key="13">
    <source>
        <dbReference type="ARBA" id="ARBA00049556"/>
    </source>
</evidence>
<evidence type="ECO:0000256" key="2">
    <source>
        <dbReference type="ARBA" id="ARBA00005005"/>
    </source>
</evidence>
<feature type="domain" description="3-hydroxyacyl-CoA dehydrogenase NAD binding" evidence="16">
    <location>
        <begin position="296"/>
        <end position="473"/>
    </location>
</feature>
<organism evidence="17 18">
    <name type="scientific">Sphaerotilus montanus</name>
    <dbReference type="NCBI Taxonomy" id="522889"/>
    <lineage>
        <taxon>Bacteria</taxon>
        <taxon>Pseudomonadati</taxon>
        <taxon>Pseudomonadota</taxon>
        <taxon>Betaproteobacteria</taxon>
        <taxon>Burkholderiales</taxon>
        <taxon>Sphaerotilaceae</taxon>
        <taxon>Sphaerotilus</taxon>
    </lineage>
</organism>
<evidence type="ECO:0000256" key="3">
    <source>
        <dbReference type="ARBA" id="ARBA00008750"/>
    </source>
</evidence>
<keyword evidence="10" id="KW-0413">Isomerase</keyword>
<dbReference type="GO" id="GO:0003857">
    <property type="term" value="F:(3S)-3-hydroxyacyl-CoA dehydrogenase (NAD+) activity"/>
    <property type="evidence" value="ECO:0007669"/>
    <property type="project" value="UniProtKB-EC"/>
</dbReference>
<evidence type="ECO:0000313" key="18">
    <source>
        <dbReference type="Proteomes" id="UP000518288"/>
    </source>
</evidence>
<dbReference type="GO" id="GO:0016853">
    <property type="term" value="F:isomerase activity"/>
    <property type="evidence" value="ECO:0007669"/>
    <property type="project" value="UniProtKB-KW"/>
</dbReference>
<evidence type="ECO:0000259" key="15">
    <source>
        <dbReference type="Pfam" id="PF00725"/>
    </source>
</evidence>
<evidence type="ECO:0000256" key="9">
    <source>
        <dbReference type="ARBA" id="ARBA00023140"/>
    </source>
</evidence>
<dbReference type="CDD" id="cd06558">
    <property type="entry name" value="crotonase-like"/>
    <property type="match status" value="1"/>
</dbReference>
<evidence type="ECO:0000256" key="12">
    <source>
        <dbReference type="ARBA" id="ARBA00023268"/>
    </source>
</evidence>
<comment type="catalytic activity">
    <reaction evidence="13">
        <text>a (3S)-3-hydroxyacyl-CoA + NAD(+) = a 3-oxoacyl-CoA + NADH + H(+)</text>
        <dbReference type="Rhea" id="RHEA:22432"/>
        <dbReference type="ChEBI" id="CHEBI:15378"/>
        <dbReference type="ChEBI" id="CHEBI:57318"/>
        <dbReference type="ChEBI" id="CHEBI:57540"/>
        <dbReference type="ChEBI" id="CHEBI:57945"/>
        <dbReference type="ChEBI" id="CHEBI:90726"/>
        <dbReference type="EC" id="1.1.1.35"/>
    </reaction>
</comment>
<name>A0A7Y9ULT1_9BURK</name>
<dbReference type="FunFam" id="1.10.1040.50:FF:000006">
    <property type="entry name" value="Peroxisomal bifunctional enzyme"/>
    <property type="match status" value="1"/>
</dbReference>
<evidence type="ECO:0000256" key="5">
    <source>
        <dbReference type="ARBA" id="ARBA00022963"/>
    </source>
</evidence>
<evidence type="ECO:0000256" key="1">
    <source>
        <dbReference type="ARBA" id="ARBA00004275"/>
    </source>
</evidence>
<keyword evidence="8" id="KW-0443">Lipid metabolism</keyword>
<dbReference type="AlphaFoldDB" id="A0A7Y9ULT1"/>
<dbReference type="Pfam" id="PF00378">
    <property type="entry name" value="ECH_1"/>
    <property type="match status" value="1"/>
</dbReference>
<keyword evidence="18" id="KW-1185">Reference proteome</keyword>
<evidence type="ECO:0000256" key="14">
    <source>
        <dbReference type="RuleBase" id="RU003707"/>
    </source>
</evidence>
<dbReference type="Gene3D" id="1.10.1040.50">
    <property type="match status" value="1"/>
</dbReference>
<evidence type="ECO:0000256" key="7">
    <source>
        <dbReference type="ARBA" id="ARBA00023027"/>
    </source>
</evidence>
<dbReference type="InterPro" id="IPR018376">
    <property type="entry name" value="Enoyl-CoA_hyd/isom_CS"/>
</dbReference>
<dbReference type="Proteomes" id="UP000518288">
    <property type="component" value="Unassembled WGS sequence"/>
</dbReference>
<dbReference type="PANTHER" id="PTHR23309">
    <property type="entry name" value="3-HYDROXYACYL-COA DEHYROGENASE"/>
    <property type="match status" value="1"/>
</dbReference>
<dbReference type="Gene3D" id="3.40.50.720">
    <property type="entry name" value="NAD(P)-binding Rossmann-like Domain"/>
    <property type="match status" value="1"/>
</dbReference>
<dbReference type="InterPro" id="IPR006108">
    <property type="entry name" value="3HC_DH_C"/>
</dbReference>
<keyword evidence="11" id="KW-0456">Lyase</keyword>
<proteinExistence type="inferred from homology"/>
<keyword evidence="12" id="KW-0511">Multifunctional enzyme</keyword>
<evidence type="ECO:0000256" key="8">
    <source>
        <dbReference type="ARBA" id="ARBA00023098"/>
    </source>
</evidence>
<comment type="subcellular location">
    <subcellularLocation>
        <location evidence="1">Peroxisome</location>
    </subcellularLocation>
</comment>
<reference evidence="17 18" key="1">
    <citation type="submission" date="2020-07" db="EMBL/GenBank/DDBJ databases">
        <title>Genomic Encyclopedia of Archaeal and Bacterial Type Strains, Phase II (KMG-II): from individual species to whole genera.</title>
        <authorList>
            <person name="Goeker M."/>
        </authorList>
    </citation>
    <scope>NUCLEOTIDE SEQUENCE [LARGE SCALE GENOMIC DNA]</scope>
    <source>
        <strain evidence="17 18">DSM 21226</strain>
    </source>
</reference>
<dbReference type="InterPro" id="IPR029045">
    <property type="entry name" value="ClpP/crotonase-like_dom_sf"/>
</dbReference>
<comment type="similarity">
    <text evidence="3">In the N-terminal section; belongs to the enoyl-CoA hydratase/isomerase family.</text>
</comment>
<evidence type="ECO:0000256" key="6">
    <source>
        <dbReference type="ARBA" id="ARBA00023002"/>
    </source>
</evidence>
<dbReference type="GO" id="GO:0070403">
    <property type="term" value="F:NAD+ binding"/>
    <property type="evidence" value="ECO:0007669"/>
    <property type="project" value="InterPro"/>
</dbReference>
<keyword evidence="9" id="KW-0576">Peroxisome</keyword>
<comment type="caution">
    <text evidence="17">The sequence shown here is derived from an EMBL/GenBank/DDBJ whole genome shotgun (WGS) entry which is preliminary data.</text>
</comment>
<dbReference type="InterPro" id="IPR001753">
    <property type="entry name" value="Enoyl-CoA_hydra/iso"/>
</dbReference>
<evidence type="ECO:0000256" key="4">
    <source>
        <dbReference type="ARBA" id="ARBA00022832"/>
    </source>
</evidence>
<keyword evidence="4" id="KW-0276">Fatty acid metabolism</keyword>
<sequence length="696" mass="73033">MQAPERRDAVRLEREGDIAVIVIDNPPVNAGSAAVRAGLLAAIETVRDDERLHGAVLIGAGTTFIAGSDLREFGQPLAEPQLPTVIRAIEDCGKPVVAALHGAALGGGFELALGCDARVASPGTVVGLPEVTLGIIPGAGGTQRLPRIVGIPRAIGMVCSGERVHSAAALAAGLIDAEVEGDLRAAAVAHARQMAGCKQRLRDRAVPMADAGAVADATAAALKVGKRRPAVQAAIDAITATAHAPFDEGLAQERAVFQHLRVSREAAALRHQFFAERDSARHPSLDGAGPRAVQCVAVIGAGTMGSGIAIAALEAGHDVLLLEQDAAALERGATRIHAHYAGRVQSGKVKAAVAVAAACEARLTASLDWTRLAEADLVIEAVFEDLAVKQQVFQRIDHLARPGAVLASNTSYLDLEAIAAATFRPQDVIGLHFFSPAHVMRLMEVVRGTVSAPDALATGLAVARKLRKLPLLTGNAFGFVGNRLYAAYRRQCEFMVEEGAWPEQVDAALEAYGFAMGPFAVADLSGLDIAWRMRKAQAATRDPAARYVHIADRLCEAGRLGRKTGAGYYRYADGASRPQVDAAVHDLITQVRCDKGLSPRTLTDGEIQRRALLALVNEAALLLAEGVAERATDVDVALVNGYGFPRWEGGPVFWARERGAAALQADLDELAALSGQGFVRGDVAVLLDGVVCDEGH</sequence>
<keyword evidence="7" id="KW-0520">NAD</keyword>
<dbReference type="UniPathway" id="UPA00659"/>
<evidence type="ECO:0000259" key="16">
    <source>
        <dbReference type="Pfam" id="PF02737"/>
    </source>
</evidence>
<dbReference type="SUPFAM" id="SSF51735">
    <property type="entry name" value="NAD(P)-binding Rossmann-fold domains"/>
    <property type="match status" value="1"/>
</dbReference>
<dbReference type="Gene3D" id="3.90.226.10">
    <property type="entry name" value="2-enoyl-CoA Hydratase, Chain A, domain 1"/>
    <property type="match status" value="1"/>
</dbReference>
<evidence type="ECO:0000256" key="11">
    <source>
        <dbReference type="ARBA" id="ARBA00023239"/>
    </source>
</evidence>
<comment type="similarity">
    <text evidence="14">Belongs to the enoyl-CoA hydratase/isomerase family.</text>
</comment>
<dbReference type="GO" id="GO:0004300">
    <property type="term" value="F:enoyl-CoA hydratase activity"/>
    <property type="evidence" value="ECO:0007669"/>
    <property type="project" value="UniProtKB-ARBA"/>
</dbReference>
<dbReference type="RefSeq" id="WP_179635640.1">
    <property type="nucleotide sequence ID" value="NZ_JACCFH010000001.1"/>
</dbReference>
<feature type="domain" description="3-hydroxyacyl-CoA dehydrogenase C-terminal" evidence="15">
    <location>
        <begin position="478"/>
        <end position="571"/>
    </location>
</feature>
<dbReference type="Pfam" id="PF02737">
    <property type="entry name" value="3HCDH_N"/>
    <property type="match status" value="1"/>
</dbReference>
<dbReference type="InterPro" id="IPR006176">
    <property type="entry name" value="3-OHacyl-CoA_DH_NAD-bd"/>
</dbReference>
<dbReference type="GO" id="GO:0006635">
    <property type="term" value="P:fatty acid beta-oxidation"/>
    <property type="evidence" value="ECO:0007669"/>
    <property type="project" value="UniProtKB-UniPathway"/>
</dbReference>
<gene>
    <name evidence="17" type="ORF">BDD16_004071</name>
</gene>
<accession>A0A7Y9ULT1</accession>
<keyword evidence="6 17" id="KW-0560">Oxidoreductase</keyword>
<keyword evidence="5" id="KW-0442">Lipid degradation</keyword>
<dbReference type="SUPFAM" id="SSF52096">
    <property type="entry name" value="ClpP/crotonase"/>
    <property type="match status" value="1"/>
</dbReference>
<protein>
    <submittedName>
        <fullName evidence="17">3-hydroxyacyl-CoA dehydrogenase</fullName>
        <ecNumber evidence="17">1.1.1.35</ecNumber>
    </submittedName>
</protein>
<dbReference type="Pfam" id="PF00725">
    <property type="entry name" value="3HCDH"/>
    <property type="match status" value="1"/>
</dbReference>
<dbReference type="PROSITE" id="PS00166">
    <property type="entry name" value="ENOYL_COA_HYDRATASE"/>
    <property type="match status" value="1"/>
</dbReference>
<dbReference type="PANTHER" id="PTHR23309:SF51">
    <property type="entry name" value="3-HYDROXYACYL-COA DEHYDROGENASE-RELATED"/>
    <property type="match status" value="1"/>
</dbReference>
<dbReference type="InterPro" id="IPR036291">
    <property type="entry name" value="NAD(P)-bd_dom_sf"/>
</dbReference>
<evidence type="ECO:0000256" key="10">
    <source>
        <dbReference type="ARBA" id="ARBA00023235"/>
    </source>
</evidence>